<proteinExistence type="predicted"/>
<dbReference type="GO" id="GO:0140359">
    <property type="term" value="F:ABC-type transporter activity"/>
    <property type="evidence" value="ECO:0007669"/>
    <property type="project" value="InterPro"/>
</dbReference>
<evidence type="ECO:0000313" key="7">
    <source>
        <dbReference type="EMBL" id="CAB4928904.1"/>
    </source>
</evidence>
<reference evidence="7" key="1">
    <citation type="submission" date="2020-05" db="EMBL/GenBank/DDBJ databases">
        <authorList>
            <person name="Chiriac C."/>
            <person name="Salcher M."/>
            <person name="Ghai R."/>
            <person name="Kavagutti S V."/>
        </authorList>
    </citation>
    <scope>NUCLEOTIDE SEQUENCE</scope>
</reference>
<organism evidence="7">
    <name type="scientific">freshwater metagenome</name>
    <dbReference type="NCBI Taxonomy" id="449393"/>
    <lineage>
        <taxon>unclassified sequences</taxon>
        <taxon>metagenomes</taxon>
        <taxon>ecological metagenomes</taxon>
    </lineage>
</organism>
<keyword evidence="2 5" id="KW-0812">Transmembrane</keyword>
<dbReference type="EMBL" id="CAFBMQ010000338">
    <property type="protein sequence ID" value="CAB4928904.1"/>
    <property type="molecule type" value="Genomic_DNA"/>
</dbReference>
<keyword evidence="4 5" id="KW-0472">Membrane</keyword>
<evidence type="ECO:0000259" key="6">
    <source>
        <dbReference type="Pfam" id="PF01061"/>
    </source>
</evidence>
<dbReference type="GO" id="GO:0016020">
    <property type="term" value="C:membrane"/>
    <property type="evidence" value="ECO:0007669"/>
    <property type="project" value="UniProtKB-SubCell"/>
</dbReference>
<gene>
    <name evidence="7" type="ORF">UFOPK3609_01826</name>
</gene>
<dbReference type="InterPro" id="IPR013525">
    <property type="entry name" value="ABC2_TM"/>
</dbReference>
<dbReference type="PANTHER" id="PTHR43229:SF2">
    <property type="entry name" value="NODULATION PROTEIN J"/>
    <property type="match status" value="1"/>
</dbReference>
<protein>
    <submittedName>
        <fullName evidence="7">Unannotated protein</fullName>
    </submittedName>
</protein>
<dbReference type="InterPro" id="IPR051784">
    <property type="entry name" value="Nod_factor_ABC_transporter"/>
</dbReference>
<evidence type="ECO:0000256" key="2">
    <source>
        <dbReference type="ARBA" id="ARBA00022692"/>
    </source>
</evidence>
<evidence type="ECO:0000256" key="3">
    <source>
        <dbReference type="ARBA" id="ARBA00022989"/>
    </source>
</evidence>
<feature type="transmembrane region" description="Helical" evidence="5">
    <location>
        <begin position="114"/>
        <end position="133"/>
    </location>
</feature>
<accession>A0A6J7IEV7</accession>
<feature type="domain" description="ABC-2 type transporter transmembrane" evidence="6">
    <location>
        <begin position="5"/>
        <end position="96"/>
    </location>
</feature>
<feature type="transmembrane region" description="Helical" evidence="5">
    <location>
        <begin position="49"/>
        <end position="68"/>
    </location>
</feature>
<evidence type="ECO:0000256" key="5">
    <source>
        <dbReference type="SAM" id="Phobius"/>
    </source>
</evidence>
<dbReference type="PANTHER" id="PTHR43229">
    <property type="entry name" value="NODULATION PROTEIN J"/>
    <property type="match status" value="1"/>
</dbReference>
<comment type="subcellular location">
    <subcellularLocation>
        <location evidence="1">Membrane</location>
        <topology evidence="1">Multi-pass membrane protein</topology>
    </subcellularLocation>
</comment>
<keyword evidence="3 5" id="KW-1133">Transmembrane helix</keyword>
<name>A0A6J7IEV7_9ZZZZ</name>
<evidence type="ECO:0000256" key="4">
    <source>
        <dbReference type="ARBA" id="ARBA00023136"/>
    </source>
</evidence>
<evidence type="ECO:0000256" key="1">
    <source>
        <dbReference type="ARBA" id="ARBA00004141"/>
    </source>
</evidence>
<dbReference type="Pfam" id="PF01061">
    <property type="entry name" value="ABC2_membrane"/>
    <property type="match status" value="1"/>
</dbReference>
<feature type="transmembrane region" description="Helical" evidence="5">
    <location>
        <begin position="16"/>
        <end position="37"/>
    </location>
</feature>
<sequence>MGVVLYGIDLPSGTQWLTFTWVAVLGSAACTLLGIAVSSLAKNGRSASATVTPFALILQFISGVFFRFDQIPEWMQTIAAVFPLKWMAQGLRSVFLPDVLAAQEPAGSWELGRVALVLTAWVAVGLLLCVRTFRWRDKADG</sequence>
<dbReference type="AlphaFoldDB" id="A0A6J7IEV7"/>